<feature type="domain" description="Sushi" evidence="7">
    <location>
        <begin position="1438"/>
        <end position="1498"/>
    </location>
</feature>
<dbReference type="SUPFAM" id="SSF56219">
    <property type="entry name" value="DNase I-like"/>
    <property type="match status" value="1"/>
</dbReference>
<feature type="disulfide bond" evidence="3">
    <location>
        <begin position="1440"/>
        <end position="1483"/>
    </location>
</feature>
<feature type="compositionally biased region" description="Polar residues" evidence="4">
    <location>
        <begin position="231"/>
        <end position="251"/>
    </location>
</feature>
<dbReference type="InterPro" id="IPR036691">
    <property type="entry name" value="Endo/exonu/phosph_ase_sf"/>
</dbReference>
<feature type="domain" description="Sushi" evidence="7">
    <location>
        <begin position="1499"/>
        <end position="1562"/>
    </location>
</feature>
<reference evidence="8" key="1">
    <citation type="submission" date="2022-01" db="EMBL/GenBank/DDBJ databases">
        <authorList>
            <person name="Braso-Vives M."/>
        </authorList>
    </citation>
    <scope>NUCLEOTIDE SEQUENCE</scope>
</reference>
<organism evidence="8 9">
    <name type="scientific">Branchiostoma lanceolatum</name>
    <name type="common">Common lancelet</name>
    <name type="synonym">Amphioxus lanceolatum</name>
    <dbReference type="NCBI Taxonomy" id="7740"/>
    <lineage>
        <taxon>Eukaryota</taxon>
        <taxon>Metazoa</taxon>
        <taxon>Chordata</taxon>
        <taxon>Cephalochordata</taxon>
        <taxon>Leptocardii</taxon>
        <taxon>Amphioxiformes</taxon>
        <taxon>Branchiostomatidae</taxon>
        <taxon>Branchiostoma</taxon>
    </lineage>
</organism>
<evidence type="ECO:0000256" key="3">
    <source>
        <dbReference type="PROSITE-ProRule" id="PRU00302"/>
    </source>
</evidence>
<dbReference type="GO" id="GO:0003676">
    <property type="term" value="F:nucleic acid binding"/>
    <property type="evidence" value="ECO:0007669"/>
    <property type="project" value="InterPro"/>
</dbReference>
<dbReference type="InterPro" id="IPR036875">
    <property type="entry name" value="Znf_CCHC_sf"/>
</dbReference>
<dbReference type="Pfam" id="PF00078">
    <property type="entry name" value="RVT_1"/>
    <property type="match status" value="1"/>
</dbReference>
<protein>
    <submittedName>
        <fullName evidence="8">SELP protein</fullName>
    </submittedName>
</protein>
<feature type="disulfide bond" evidence="3">
    <location>
        <begin position="1408"/>
        <end position="1435"/>
    </location>
</feature>
<feature type="compositionally biased region" description="Basic and acidic residues" evidence="4">
    <location>
        <begin position="275"/>
        <end position="286"/>
    </location>
</feature>
<name>A0A8K0EWT9_BRALA</name>
<evidence type="ECO:0000256" key="1">
    <source>
        <dbReference type="ARBA" id="ARBA00022737"/>
    </source>
</evidence>
<dbReference type="InterPro" id="IPR005135">
    <property type="entry name" value="Endo/exonuclease/phosphatase"/>
</dbReference>
<evidence type="ECO:0000259" key="5">
    <source>
        <dbReference type="PROSITE" id="PS50825"/>
    </source>
</evidence>
<dbReference type="PANTHER" id="PTHR46343:SF2">
    <property type="entry name" value="SUSHI_VON WILLEBRAND FACTOR TYPE A_EGF_PENTRAXIN DOMAIN-CONTAINING 1"/>
    <property type="match status" value="1"/>
</dbReference>
<dbReference type="Gene3D" id="2.10.70.10">
    <property type="entry name" value="Complement Module, domain 1"/>
    <property type="match status" value="7"/>
</dbReference>
<dbReference type="GO" id="GO:0003824">
    <property type="term" value="F:catalytic activity"/>
    <property type="evidence" value="ECO:0007669"/>
    <property type="project" value="InterPro"/>
</dbReference>
<feature type="domain" description="Sushi" evidence="7">
    <location>
        <begin position="1230"/>
        <end position="1292"/>
    </location>
</feature>
<dbReference type="Proteomes" id="UP000838412">
    <property type="component" value="Chromosome 7"/>
</dbReference>
<feature type="compositionally biased region" description="Basic and acidic residues" evidence="4">
    <location>
        <begin position="252"/>
        <end position="266"/>
    </location>
</feature>
<dbReference type="SMART" id="SM00032">
    <property type="entry name" value="CCP"/>
    <property type="match status" value="8"/>
</dbReference>
<dbReference type="InterPro" id="IPR000477">
    <property type="entry name" value="RT_dom"/>
</dbReference>
<dbReference type="InterPro" id="IPR000436">
    <property type="entry name" value="Sushi_SCR_CCP_dom"/>
</dbReference>
<dbReference type="Pfam" id="PF00084">
    <property type="entry name" value="Sushi"/>
    <property type="match status" value="6"/>
</dbReference>
<accession>A0A8K0EWT9</accession>
<dbReference type="PROSITE" id="PS50825">
    <property type="entry name" value="HYR"/>
    <property type="match status" value="3"/>
</dbReference>
<evidence type="ECO:0000256" key="4">
    <source>
        <dbReference type="SAM" id="MobiDB-lite"/>
    </source>
</evidence>
<evidence type="ECO:0000313" key="9">
    <source>
        <dbReference type="Proteomes" id="UP000838412"/>
    </source>
</evidence>
<dbReference type="PANTHER" id="PTHR46343">
    <property type="entry name" value="HYR DOMAIN-CONTAINING PROTEIN"/>
    <property type="match status" value="1"/>
</dbReference>
<dbReference type="SUPFAM" id="SSF56672">
    <property type="entry name" value="DNA/RNA polymerases"/>
    <property type="match status" value="1"/>
</dbReference>
<keyword evidence="3" id="KW-0768">Sushi</keyword>
<comment type="caution">
    <text evidence="3">Lacks conserved residue(s) required for the propagation of feature annotation.</text>
</comment>
<feature type="compositionally biased region" description="Basic and acidic residues" evidence="4">
    <location>
        <begin position="333"/>
        <end position="344"/>
    </location>
</feature>
<dbReference type="PROSITE" id="PS50878">
    <property type="entry name" value="RT_POL"/>
    <property type="match status" value="1"/>
</dbReference>
<feature type="compositionally biased region" description="Basic residues" evidence="4">
    <location>
        <begin position="445"/>
        <end position="457"/>
    </location>
</feature>
<dbReference type="PROSITE" id="PS50923">
    <property type="entry name" value="SUSHI"/>
    <property type="match status" value="7"/>
</dbReference>
<feature type="domain" description="Reverse transcriptase" evidence="6">
    <location>
        <begin position="853"/>
        <end position="1107"/>
    </location>
</feature>
<evidence type="ECO:0000256" key="2">
    <source>
        <dbReference type="ARBA" id="ARBA00023157"/>
    </source>
</evidence>
<dbReference type="SUPFAM" id="SSF57756">
    <property type="entry name" value="Retrovirus zinc finger-like domains"/>
    <property type="match status" value="1"/>
</dbReference>
<keyword evidence="1" id="KW-0677">Repeat</keyword>
<dbReference type="CDD" id="cd00033">
    <property type="entry name" value="CCP"/>
    <property type="match status" value="7"/>
</dbReference>
<dbReference type="Pfam" id="PF02494">
    <property type="entry name" value="HYR"/>
    <property type="match status" value="3"/>
</dbReference>
<evidence type="ECO:0000259" key="7">
    <source>
        <dbReference type="PROSITE" id="PS50923"/>
    </source>
</evidence>
<dbReference type="GO" id="GO:0008270">
    <property type="term" value="F:zinc ion binding"/>
    <property type="evidence" value="ECO:0007669"/>
    <property type="project" value="InterPro"/>
</dbReference>
<feature type="compositionally biased region" description="Acidic residues" evidence="4">
    <location>
        <begin position="345"/>
        <end position="358"/>
    </location>
</feature>
<dbReference type="OrthoDB" id="10065625at2759"/>
<feature type="domain" description="Sushi" evidence="7">
    <location>
        <begin position="1853"/>
        <end position="1916"/>
    </location>
</feature>
<dbReference type="InterPro" id="IPR043502">
    <property type="entry name" value="DNA/RNA_pol_sf"/>
</dbReference>
<dbReference type="Gene3D" id="3.60.10.10">
    <property type="entry name" value="Endonuclease/exonuclease/phosphatase"/>
    <property type="match status" value="1"/>
</dbReference>
<feature type="disulfide bond" evidence="3">
    <location>
        <begin position="1679"/>
        <end position="1706"/>
    </location>
</feature>
<dbReference type="InterPro" id="IPR035976">
    <property type="entry name" value="Sushi/SCR/CCP_sf"/>
</dbReference>
<feature type="domain" description="Sushi" evidence="7">
    <location>
        <begin position="1378"/>
        <end position="1437"/>
    </location>
</feature>
<dbReference type="SUPFAM" id="SSF57535">
    <property type="entry name" value="Complement control module/SCR domain"/>
    <property type="match status" value="8"/>
</dbReference>
<feature type="domain" description="HYR" evidence="5">
    <location>
        <begin position="1561"/>
        <end position="1647"/>
    </location>
</feature>
<feature type="domain" description="HYR" evidence="5">
    <location>
        <begin position="1291"/>
        <end position="1377"/>
    </location>
</feature>
<sequence>MPTLSKFTRQRSAGVTFIEKEDAKFNDVIDLLAKHGVNPTDIEGIQRKHRGACEITFKSQACLAKISPVLAADPTVDVELYGNGLTIVTALGIPVKMDDNFIRHRLTEFGSVQDSRLQTHAHQGFPNILNGTRQYRMKMTKHIPNSIRIGSELVTFRYNGQPRICHRCGSDEHFVATCTAIKCTRCFEIGHDAADCNKDIRCNICRQEGHPARACQLSFANRLNITTSWAKVKPNSQNGSGSEKVSNGTSEKGSEKETATHGETASKKTKSPSTQEEHRPKKKENITEMGNAQKSQPPPADGNNERTSNTEDMEVIQSADDLQSKKTQTNLKKVGETPESHPLPDEEDNEWMSDDTTEDIPPVEGPQLNLSESGDSSADDSSDDENGSKRPLSPSQSESDDSESTVSRRNGKSNGKKVKKEAEKTSDVTATGVPSDKSGVSPKIPGKRKKGKKLKGAKRNDLENDAVESIWCEITKANNKFLINCSYRPPSSDDTFYGLFEDQVQQATNQAQAVKVILGDFNAKNSNWLSSNATDNPGRQLENIFLNHGLEQLLHEPTRGGNLLDLIATSHPAMCYQTGTLAPLGDSDHQSTVTALNLKVRPPSGKRLVWSYDKANIEALHEHIENAPWDINYIFDSMDDIWDSWYNMFIAICKQHIPHKLISTTRTAKPWIHSNKQVREAIRRKHRLHSKAKRVNTDVAWATYKKQRNLVTSLTRRAEAAYIEDLVNDVESGNTRRFFKYAKSALGKTTTGIPALQVGSVILETPDEKANALNDFFIQQTDLPARDDPTPTFQPTAIPGTVLDSLQLSVDEVQQQLCALKIGKSCGPDNITPKLLRLVADPISGPLTQLYNKSLLLGQVPSGWKKANVTPIHKAGNRHLTNNYRPISLLSIVSKVLETLVNKRLTTHVNPILTDHQSGFRPLDNTTLQLARMIEEWTEAMDSGEIVGCVFLDLRKAFDKVWHAGLLSKLRAYGINGSMHNWFSSYLSERRQRVVIQGVASDWKSPLAGVPQGSVLGPTLFILYINDLASSCIQSQPNLFADDTSLSSSHHSIQHVVASLNRDLSSVSTWLSQWKLEANIDKCKAMFITTRAIPRPIPPVTLGGTVLQVVTSHKHLGVTLTNTLSWSNHIDIISTKARRSSGLLCALRKKIPKSLPSNIRTSLTVSSFKNKLYPFRNANRVCSGSHTEVDKDCSVTCNTGYKPRYAQISKCSEVNGIGVWQNLPRACEVDKCDPLADPLDGTVLPKLCKTSPEYNTQCTYSCDKQYTLHGPQFKTCETGGEWSSTAEVSCKDEIEPTFSNCPGGIITAVAPSKKTEAEVNWQVLTATDNSGSRPTVTTSESSDPPIWFSEGWHTVTYTATDQEKNTAKCVFSVNVQVTRCSPLGNPADGESNPNPCGVLRGSSCKFHCKDGYNLDGDAESICQDNGAWTHPAPTCEVVRCPSLSAPPNTTMSGCYGTSSEPYGKVCSFECNPGYKIKIRSRECKDDGSWSGTDLECEVETCSGLSIPPNGAISPSSCTSESNYGTVCHLSCDVGYQTSGPTVQTCNQGGLWSDQGKPTTCIDTQPPNITHCPPDQTVYAGSGETSATATWTVPTATDNSGDTPNIVIVGKGNGPGSTFAEGIHSIKYTAVDSAGRNSVCSFRITVKVVTCPNLNKPAHGTKSGCNNAQEDYNTVCTFYCNRGYSPKASIKRTCQQNGIWSGSELTCTIDTCAALSPIQQGTINPSLCTSSPAYNDVCTYSCETGYTLAGSQINKCLDGGRWENSDSVFCQDITKPEFHGCPSDIYVTADGGEGSVNVTWTQPSATDSTVNAPTVTSTGVKFIFDEGSHHVTYTAEDAAGNRAKCQFIVVVTVHRCRSLPPPAFGQFVNTCNNLRGSSCSMECHTGYRLIGSATRTCVVTNNGTTRDWDGVETKCEST</sequence>
<keyword evidence="2 3" id="KW-1015">Disulfide bond</keyword>
<feature type="domain" description="HYR" evidence="5">
    <location>
        <begin position="1770"/>
        <end position="1852"/>
    </location>
</feature>
<dbReference type="InterPro" id="IPR001878">
    <property type="entry name" value="Znf_CCHC"/>
</dbReference>
<dbReference type="SMART" id="SM00343">
    <property type="entry name" value="ZnF_C2HC"/>
    <property type="match status" value="3"/>
</dbReference>
<dbReference type="EMBL" id="OV696692">
    <property type="protein sequence ID" value="CAH1269013.1"/>
    <property type="molecule type" value="Genomic_DNA"/>
</dbReference>
<gene>
    <name evidence="8" type="primary">SELP</name>
    <name evidence="8" type="ORF">BLAG_LOCUS21774</name>
</gene>
<feature type="region of interest" description="Disordered" evidence="4">
    <location>
        <begin position="231"/>
        <end position="460"/>
    </location>
</feature>
<keyword evidence="9" id="KW-1185">Reference proteome</keyword>
<feature type="disulfide bond" evidence="3">
    <location>
        <begin position="1650"/>
        <end position="1693"/>
    </location>
</feature>
<feature type="domain" description="Sushi" evidence="7">
    <location>
        <begin position="1648"/>
        <end position="1708"/>
    </location>
</feature>
<dbReference type="Pfam" id="PF14529">
    <property type="entry name" value="Exo_endo_phos_2"/>
    <property type="match status" value="1"/>
</dbReference>
<dbReference type="InterPro" id="IPR003410">
    <property type="entry name" value="HYR_dom"/>
</dbReference>
<feature type="compositionally biased region" description="Basic residues" evidence="4">
    <location>
        <begin position="409"/>
        <end position="419"/>
    </location>
</feature>
<feature type="domain" description="Sushi" evidence="7">
    <location>
        <begin position="1709"/>
        <end position="1771"/>
    </location>
</feature>
<dbReference type="InterPro" id="IPR043555">
    <property type="entry name" value="SRPX-like"/>
</dbReference>
<evidence type="ECO:0000259" key="6">
    <source>
        <dbReference type="PROSITE" id="PS50878"/>
    </source>
</evidence>
<dbReference type="CDD" id="cd01650">
    <property type="entry name" value="RT_nLTR_like"/>
    <property type="match status" value="1"/>
</dbReference>
<proteinExistence type="predicted"/>
<evidence type="ECO:0000313" key="8">
    <source>
        <dbReference type="EMBL" id="CAH1269013.1"/>
    </source>
</evidence>